<dbReference type="Proteomes" id="UP000726737">
    <property type="component" value="Unassembled WGS sequence"/>
</dbReference>
<dbReference type="AlphaFoldDB" id="A0A9P6PLL3"/>
<evidence type="ECO:0000256" key="5">
    <source>
        <dbReference type="ARBA" id="ARBA00022777"/>
    </source>
</evidence>
<dbReference type="PANTHER" id="PTHR24346">
    <property type="entry name" value="MAP/MICROTUBULE AFFINITY-REGULATING KINASE"/>
    <property type="match status" value="1"/>
</dbReference>
<keyword evidence="5 9" id="KW-0418">Kinase</keyword>
<dbReference type="InterPro" id="IPR000719">
    <property type="entry name" value="Prot_kinase_dom"/>
</dbReference>
<evidence type="ECO:0000256" key="4">
    <source>
        <dbReference type="ARBA" id="ARBA00022741"/>
    </source>
</evidence>
<feature type="non-terminal residue" evidence="9">
    <location>
        <position position="1"/>
    </location>
</feature>
<comment type="caution">
    <text evidence="9">The sequence shown here is derived from an EMBL/GenBank/DDBJ whole genome shotgun (WGS) entry which is preliminary data.</text>
</comment>
<protein>
    <submittedName>
        <fullName evidence="9">Serine/threonine-protein kinase brsk1</fullName>
    </submittedName>
</protein>
<proteinExistence type="inferred from homology"/>
<evidence type="ECO:0000256" key="7">
    <source>
        <dbReference type="PROSITE-ProRule" id="PRU10141"/>
    </source>
</evidence>
<evidence type="ECO:0000256" key="3">
    <source>
        <dbReference type="ARBA" id="ARBA00022679"/>
    </source>
</evidence>
<keyword evidence="10" id="KW-1185">Reference proteome</keyword>
<organism evidence="9 10">
    <name type="scientific">Mortierella polycephala</name>
    <dbReference type="NCBI Taxonomy" id="41804"/>
    <lineage>
        <taxon>Eukaryota</taxon>
        <taxon>Fungi</taxon>
        <taxon>Fungi incertae sedis</taxon>
        <taxon>Mucoromycota</taxon>
        <taxon>Mortierellomycotina</taxon>
        <taxon>Mortierellomycetes</taxon>
        <taxon>Mortierellales</taxon>
        <taxon>Mortierellaceae</taxon>
        <taxon>Mortierella</taxon>
    </lineage>
</organism>
<dbReference type="PANTHER" id="PTHR24346:SF82">
    <property type="entry name" value="KP78A-RELATED"/>
    <property type="match status" value="1"/>
</dbReference>
<evidence type="ECO:0000256" key="2">
    <source>
        <dbReference type="ARBA" id="ARBA00022527"/>
    </source>
</evidence>
<gene>
    <name evidence="9" type="primary">BRSK1</name>
    <name evidence="9" type="ORF">BG011_001175</name>
</gene>
<comment type="similarity">
    <text evidence="1">Belongs to the protein kinase superfamily. CAMK Ser/Thr protein kinase family. NIM1 subfamily.</text>
</comment>
<dbReference type="Pfam" id="PF00069">
    <property type="entry name" value="Pkinase"/>
    <property type="match status" value="1"/>
</dbReference>
<dbReference type="GO" id="GO:0035556">
    <property type="term" value="P:intracellular signal transduction"/>
    <property type="evidence" value="ECO:0007669"/>
    <property type="project" value="TreeGrafter"/>
</dbReference>
<keyword evidence="2" id="KW-0723">Serine/threonine-protein kinase</keyword>
<dbReference type="InterPro" id="IPR017441">
    <property type="entry name" value="Protein_kinase_ATP_BS"/>
</dbReference>
<reference evidence="9" key="1">
    <citation type="journal article" date="2020" name="Fungal Divers.">
        <title>Resolving the Mortierellaceae phylogeny through synthesis of multi-gene phylogenetics and phylogenomics.</title>
        <authorList>
            <person name="Vandepol N."/>
            <person name="Liber J."/>
            <person name="Desiro A."/>
            <person name="Na H."/>
            <person name="Kennedy M."/>
            <person name="Barry K."/>
            <person name="Grigoriev I.V."/>
            <person name="Miller A.N."/>
            <person name="O'Donnell K."/>
            <person name="Stajich J.E."/>
            <person name="Bonito G."/>
        </authorList>
    </citation>
    <scope>NUCLEOTIDE SEQUENCE</scope>
    <source>
        <strain evidence="9">KOD948</strain>
    </source>
</reference>
<feature type="binding site" evidence="7">
    <location>
        <position position="48"/>
    </location>
    <ligand>
        <name>ATP</name>
        <dbReference type="ChEBI" id="CHEBI:30616"/>
    </ligand>
</feature>
<dbReference type="PROSITE" id="PS00107">
    <property type="entry name" value="PROTEIN_KINASE_ATP"/>
    <property type="match status" value="1"/>
</dbReference>
<dbReference type="GO" id="GO:0005737">
    <property type="term" value="C:cytoplasm"/>
    <property type="evidence" value="ECO:0007669"/>
    <property type="project" value="TreeGrafter"/>
</dbReference>
<evidence type="ECO:0000259" key="8">
    <source>
        <dbReference type="PROSITE" id="PS50011"/>
    </source>
</evidence>
<evidence type="ECO:0000313" key="10">
    <source>
        <dbReference type="Proteomes" id="UP000726737"/>
    </source>
</evidence>
<keyword evidence="6 7" id="KW-0067">ATP-binding</keyword>
<sequence>MKSKSSTAPKSIQDFVGPYVLGKTLGKGSSGCVKLACHRRTNEQVAIKIISKASLANKAAVHRGIEREIAIMKLINHPHVIRLYDVYETEKEL</sequence>
<dbReference type="PROSITE" id="PS50011">
    <property type="entry name" value="PROTEIN_KINASE_DOM"/>
    <property type="match status" value="1"/>
</dbReference>
<dbReference type="InterPro" id="IPR011009">
    <property type="entry name" value="Kinase-like_dom_sf"/>
</dbReference>
<feature type="domain" description="Protein kinase" evidence="8">
    <location>
        <begin position="19"/>
        <end position="93"/>
    </location>
</feature>
<accession>A0A9P6PLL3</accession>
<dbReference type="SUPFAM" id="SSF56112">
    <property type="entry name" value="Protein kinase-like (PK-like)"/>
    <property type="match status" value="1"/>
</dbReference>
<dbReference type="FunFam" id="3.30.200.20:FF:000003">
    <property type="entry name" value="Non-specific serine/threonine protein kinase"/>
    <property type="match status" value="1"/>
</dbReference>
<dbReference type="EMBL" id="JAAAJA010001295">
    <property type="protein sequence ID" value="KAG0247613.1"/>
    <property type="molecule type" value="Genomic_DNA"/>
</dbReference>
<keyword evidence="3" id="KW-0808">Transferase</keyword>
<evidence type="ECO:0000256" key="1">
    <source>
        <dbReference type="ARBA" id="ARBA00010791"/>
    </source>
</evidence>
<dbReference type="OrthoDB" id="504170at2759"/>
<name>A0A9P6PLL3_9FUNG</name>
<dbReference type="GO" id="GO:0004674">
    <property type="term" value="F:protein serine/threonine kinase activity"/>
    <property type="evidence" value="ECO:0007669"/>
    <property type="project" value="UniProtKB-KW"/>
</dbReference>
<dbReference type="Gene3D" id="3.30.200.20">
    <property type="entry name" value="Phosphorylase Kinase, domain 1"/>
    <property type="match status" value="1"/>
</dbReference>
<keyword evidence="4 7" id="KW-0547">Nucleotide-binding</keyword>
<dbReference type="GO" id="GO:0005524">
    <property type="term" value="F:ATP binding"/>
    <property type="evidence" value="ECO:0007669"/>
    <property type="project" value="UniProtKB-UniRule"/>
</dbReference>
<evidence type="ECO:0000313" key="9">
    <source>
        <dbReference type="EMBL" id="KAG0247613.1"/>
    </source>
</evidence>
<evidence type="ECO:0000256" key="6">
    <source>
        <dbReference type="ARBA" id="ARBA00022840"/>
    </source>
</evidence>